<dbReference type="SUPFAM" id="SSF49879">
    <property type="entry name" value="SMAD/FHA domain"/>
    <property type="match status" value="1"/>
</dbReference>
<dbReference type="SMART" id="SM00240">
    <property type="entry name" value="FHA"/>
    <property type="match status" value="1"/>
</dbReference>
<dbReference type="InterPro" id="IPR008984">
    <property type="entry name" value="SMAD_FHA_dom_sf"/>
</dbReference>
<organism evidence="3 4">
    <name type="scientific">Candidatus Weimeria bifida</name>
    <dbReference type="NCBI Taxonomy" id="2599074"/>
    <lineage>
        <taxon>Bacteria</taxon>
        <taxon>Bacillati</taxon>
        <taxon>Bacillota</taxon>
        <taxon>Clostridia</taxon>
        <taxon>Lachnospirales</taxon>
        <taxon>Lachnospiraceae</taxon>
        <taxon>Candidatus Weimeria</taxon>
    </lineage>
</organism>
<protein>
    <submittedName>
        <fullName evidence="3">FHA domain-containing protein</fullName>
    </submittedName>
</protein>
<proteinExistence type="predicted"/>
<dbReference type="InterPro" id="IPR000253">
    <property type="entry name" value="FHA_dom"/>
</dbReference>
<dbReference type="Proteomes" id="UP000460257">
    <property type="component" value="Unassembled WGS sequence"/>
</dbReference>
<feature type="compositionally biased region" description="Polar residues" evidence="1">
    <location>
        <begin position="216"/>
        <end position="227"/>
    </location>
</feature>
<evidence type="ECO:0000256" key="1">
    <source>
        <dbReference type="SAM" id="MobiDB-lite"/>
    </source>
</evidence>
<comment type="caution">
    <text evidence="3">The sequence shown here is derived from an EMBL/GenBank/DDBJ whole genome shotgun (WGS) entry which is preliminary data.</text>
</comment>
<evidence type="ECO:0000313" key="4">
    <source>
        <dbReference type="Proteomes" id="UP000460257"/>
    </source>
</evidence>
<dbReference type="InterPro" id="IPR045962">
    <property type="entry name" value="DUF6382"/>
</dbReference>
<dbReference type="CDD" id="cd00060">
    <property type="entry name" value="FHA"/>
    <property type="match status" value="1"/>
</dbReference>
<dbReference type="Pfam" id="PF19909">
    <property type="entry name" value="DUF6382"/>
    <property type="match status" value="1"/>
</dbReference>
<feature type="region of interest" description="Disordered" evidence="1">
    <location>
        <begin position="213"/>
        <end position="235"/>
    </location>
</feature>
<keyword evidence="4" id="KW-1185">Reference proteome</keyword>
<sequence>MDVSYQRSPNRSYMILSGKESGEGYEEEMLRQNEVAMLLSFYMVDLDHGLQVWYDITRLRSVRDIVRQEGVTLENLHMFFNGIAMAFSMLSQYLISQKNIVIGPDTVYFNRDEPPMVKLCYCPLEHDDYEMQLQNLMTFFMEEVDHKKEQVTKMVYKLYEMCQDPVSLEELVDMLRSELPQDRIEEPVLKPIETEEFTPSEDRVITEHTDKMADSVSDNSGTYNAQSMEPDPEIIPKKKVKRWDKPSLKQRIVNYFLEKWPVLSKAKKKKAEESNEQEEAHDFSQDFVFDPDTDLLTKTAFMKPDEDSADGRKDRGEAVFQGILIYDGKGAEKDHYIKKDNFRIGSQNGDNEAVLHSRVVSRHHALITRSGNDFFIEDLNSTNGTYVNGTLLPYHDKVKLNRMDQIVFADVAYHII</sequence>
<feature type="domain" description="FHA" evidence="2">
    <location>
        <begin position="342"/>
        <end position="392"/>
    </location>
</feature>
<dbReference type="AlphaFoldDB" id="A0A6N7J0M7"/>
<dbReference type="PROSITE" id="PS50006">
    <property type="entry name" value="FHA_DOMAIN"/>
    <property type="match status" value="1"/>
</dbReference>
<accession>A0A6N7J0M7</accession>
<dbReference type="Gene3D" id="2.60.200.20">
    <property type="match status" value="1"/>
</dbReference>
<dbReference type="Pfam" id="PF00498">
    <property type="entry name" value="FHA"/>
    <property type="match status" value="1"/>
</dbReference>
<dbReference type="EMBL" id="VOGC01000007">
    <property type="protein sequence ID" value="MQN02072.1"/>
    <property type="molecule type" value="Genomic_DNA"/>
</dbReference>
<evidence type="ECO:0000313" key="3">
    <source>
        <dbReference type="EMBL" id="MQN02072.1"/>
    </source>
</evidence>
<name>A0A6N7J0M7_9FIRM</name>
<gene>
    <name evidence="3" type="ORF">FRC54_09270</name>
</gene>
<reference evidence="3" key="1">
    <citation type="journal article" date="2020" name="Appl. Environ. Microbiol.">
        <title>Medium-Chain Fatty Acid Synthesis by 'Candidatus Weimeria bifida' gen. nov., sp. nov., and 'Candidatus Pseudoramibacter fermentans' sp. nov.</title>
        <authorList>
            <person name="Scarborough M.J."/>
            <person name="Myers K.S."/>
            <person name="Donohue T.J."/>
            <person name="Noguera D.R."/>
        </authorList>
    </citation>
    <scope>NUCLEOTIDE SEQUENCE</scope>
    <source>
        <strain evidence="3">LCO1.1</strain>
    </source>
</reference>
<evidence type="ECO:0000259" key="2">
    <source>
        <dbReference type="PROSITE" id="PS50006"/>
    </source>
</evidence>